<dbReference type="InterPro" id="IPR011705">
    <property type="entry name" value="BACK"/>
</dbReference>
<protein>
    <submittedName>
        <fullName evidence="3">BACK domain-containing protein</fullName>
    </submittedName>
</protein>
<dbReference type="InterPro" id="IPR000210">
    <property type="entry name" value="BTB/POZ_dom"/>
</dbReference>
<dbReference type="WBParaSite" id="Gr19_v10_g9716.t1">
    <property type="protein sequence ID" value="Gr19_v10_g9716.t1"/>
    <property type="gene ID" value="Gr19_v10_g9716"/>
</dbReference>
<dbReference type="InterPro" id="IPR008974">
    <property type="entry name" value="TRAF-like"/>
</dbReference>
<feature type="domain" description="BACK" evidence="1">
    <location>
        <begin position="97"/>
        <end position="199"/>
    </location>
</feature>
<name>A0A914IDY0_GLORO</name>
<dbReference type="PANTHER" id="PTHR45774:SF3">
    <property type="entry name" value="BTB (POZ) DOMAIN-CONTAINING 2B-RELATED"/>
    <property type="match status" value="1"/>
</dbReference>
<keyword evidence="2" id="KW-1185">Reference proteome</keyword>
<dbReference type="GO" id="GO:0022008">
    <property type="term" value="P:neurogenesis"/>
    <property type="evidence" value="ECO:0007669"/>
    <property type="project" value="TreeGrafter"/>
</dbReference>
<dbReference type="Pfam" id="PF07707">
    <property type="entry name" value="BACK"/>
    <property type="match status" value="1"/>
</dbReference>
<dbReference type="Gene3D" id="3.30.710.10">
    <property type="entry name" value="Potassium Channel Kv1.1, Chain A"/>
    <property type="match status" value="1"/>
</dbReference>
<sequence>MSKSASSLGRMKHLLDTGIGADVHFLVGAGDEKEAIEVPEVEAGAFKVMLGFIYADDLSGLNGVNAISVLYAAKIYDVAGLIKACVNFPIWKLSNVFLAFDRARFLEEEHIDVNAANLLLSKAFLQIDQKLLCEILARDELFVCGEIAIWNAALRWTDEKCCQNGKECSAENKRELLGPALFKIRFPLISEGDFYEFLVPSGVLTREEVISVYLHHSHPNAALPKLFPLQFPNNERTATKSDEMVRIKPKGMIMLTIEKLSKFARGDEKCCRLGEAVHIRGLPWKILTLLQSTPYSAERWMGLYLQCNGENTDPSWSYVGSATFRIVSQKEVKKDFTQKFNRRYRIDEPGQRLKIRTTDRPKNGNLFKNGTSASAVNTSWFAEIDRNDNKQIEPGEFDRSLIGVNNQTIR</sequence>
<evidence type="ECO:0000259" key="1">
    <source>
        <dbReference type="SMART" id="SM00875"/>
    </source>
</evidence>
<dbReference type="Gene3D" id="1.25.40.420">
    <property type="match status" value="1"/>
</dbReference>
<dbReference type="Proteomes" id="UP000887572">
    <property type="component" value="Unplaced"/>
</dbReference>
<dbReference type="Pfam" id="PF00651">
    <property type="entry name" value="BTB"/>
    <property type="match status" value="1"/>
</dbReference>
<dbReference type="PANTHER" id="PTHR45774">
    <property type="entry name" value="BTB/POZ DOMAIN-CONTAINING"/>
    <property type="match status" value="1"/>
</dbReference>
<dbReference type="InterPro" id="IPR002083">
    <property type="entry name" value="MATH/TRAF_dom"/>
</dbReference>
<dbReference type="AlphaFoldDB" id="A0A914IDY0"/>
<dbReference type="InterPro" id="IPR018247">
    <property type="entry name" value="EF_Hand_1_Ca_BS"/>
</dbReference>
<dbReference type="SMART" id="SM00875">
    <property type="entry name" value="BACK"/>
    <property type="match status" value="1"/>
</dbReference>
<dbReference type="InterPro" id="IPR011333">
    <property type="entry name" value="SKP1/BTB/POZ_sf"/>
</dbReference>
<organism evidence="2 3">
    <name type="scientific">Globodera rostochiensis</name>
    <name type="common">Golden nematode worm</name>
    <name type="synonym">Heterodera rostochiensis</name>
    <dbReference type="NCBI Taxonomy" id="31243"/>
    <lineage>
        <taxon>Eukaryota</taxon>
        <taxon>Metazoa</taxon>
        <taxon>Ecdysozoa</taxon>
        <taxon>Nematoda</taxon>
        <taxon>Chromadorea</taxon>
        <taxon>Rhabditida</taxon>
        <taxon>Tylenchina</taxon>
        <taxon>Tylenchomorpha</taxon>
        <taxon>Tylenchoidea</taxon>
        <taxon>Heteroderidae</taxon>
        <taxon>Heteroderinae</taxon>
        <taxon>Globodera</taxon>
    </lineage>
</organism>
<dbReference type="Gene3D" id="2.60.210.10">
    <property type="entry name" value="Apoptosis, Tumor Necrosis Factor Receptor Associated Protein 2, Chain A"/>
    <property type="match status" value="1"/>
</dbReference>
<accession>A0A914IDY0</accession>
<dbReference type="SUPFAM" id="SSF49599">
    <property type="entry name" value="TRAF domain-like"/>
    <property type="match status" value="1"/>
</dbReference>
<dbReference type="GO" id="GO:0005829">
    <property type="term" value="C:cytosol"/>
    <property type="evidence" value="ECO:0007669"/>
    <property type="project" value="TreeGrafter"/>
</dbReference>
<dbReference type="PROSITE" id="PS00018">
    <property type="entry name" value="EF_HAND_1"/>
    <property type="match status" value="1"/>
</dbReference>
<dbReference type="Pfam" id="PF00917">
    <property type="entry name" value="MATH"/>
    <property type="match status" value="1"/>
</dbReference>
<proteinExistence type="predicted"/>
<dbReference type="SUPFAM" id="SSF54695">
    <property type="entry name" value="POZ domain"/>
    <property type="match status" value="1"/>
</dbReference>
<evidence type="ECO:0000313" key="3">
    <source>
        <dbReference type="WBParaSite" id="Gr19_v10_g9716.t1"/>
    </source>
</evidence>
<reference evidence="3" key="1">
    <citation type="submission" date="2022-11" db="UniProtKB">
        <authorList>
            <consortium name="WormBaseParasite"/>
        </authorList>
    </citation>
    <scope>IDENTIFICATION</scope>
</reference>
<evidence type="ECO:0000313" key="2">
    <source>
        <dbReference type="Proteomes" id="UP000887572"/>
    </source>
</evidence>